<sequence>MSWAGSDCSGNPGMCDAPSHSLLFSMAIGRFPASSAFFGAAGFGHNNTALCNTAILPVLPRPRSCLNSDLGAKRGVRPNLVCNLQCSPNLLRASMSLRAPVDLS</sequence>
<protein>
    <submittedName>
        <fullName evidence="1">Uncharacterized protein</fullName>
    </submittedName>
</protein>
<dbReference type="Proteomes" id="UP000027456">
    <property type="component" value="Unassembled WGS sequence"/>
</dbReference>
<comment type="caution">
    <text evidence="1">The sequence shown here is derived from an EMBL/GenBank/DDBJ whole genome shotgun (WGS) entry which is preliminary data.</text>
</comment>
<gene>
    <name evidence="1" type="ORF">V565_083160</name>
</gene>
<dbReference type="AlphaFoldDB" id="A0A074S070"/>
<evidence type="ECO:0000313" key="1">
    <source>
        <dbReference type="EMBL" id="KEP50268.1"/>
    </source>
</evidence>
<keyword evidence="2" id="KW-1185">Reference proteome</keyword>
<name>A0A074S070_9AGAM</name>
<accession>A0A074S070</accession>
<reference evidence="1 2" key="1">
    <citation type="submission" date="2013-12" db="EMBL/GenBank/DDBJ databases">
        <authorList>
            <person name="Cubeta M."/>
            <person name="Pakala S."/>
            <person name="Fedorova N."/>
            <person name="Thomas E."/>
            <person name="Dean R."/>
            <person name="Jabaji S."/>
            <person name="Neate S."/>
            <person name="Toda T."/>
            <person name="Tavantzis S."/>
            <person name="Vilgalys R."/>
            <person name="Bharathan N."/>
            <person name="Pakala S."/>
            <person name="Losada L.S."/>
            <person name="Zafar N."/>
            <person name="Nierman W."/>
        </authorList>
    </citation>
    <scope>NUCLEOTIDE SEQUENCE [LARGE SCALE GENOMIC DNA]</scope>
    <source>
        <strain evidence="1 2">123E</strain>
    </source>
</reference>
<evidence type="ECO:0000313" key="2">
    <source>
        <dbReference type="Proteomes" id="UP000027456"/>
    </source>
</evidence>
<proteinExistence type="predicted"/>
<dbReference type="HOGENOM" id="CLU_2251583_0_0_1"/>
<organism evidence="1 2">
    <name type="scientific">Rhizoctonia solani 123E</name>
    <dbReference type="NCBI Taxonomy" id="1423351"/>
    <lineage>
        <taxon>Eukaryota</taxon>
        <taxon>Fungi</taxon>
        <taxon>Dikarya</taxon>
        <taxon>Basidiomycota</taxon>
        <taxon>Agaricomycotina</taxon>
        <taxon>Agaricomycetes</taxon>
        <taxon>Cantharellales</taxon>
        <taxon>Ceratobasidiaceae</taxon>
        <taxon>Rhizoctonia</taxon>
    </lineage>
</organism>
<dbReference type="EMBL" id="AZST01000269">
    <property type="protein sequence ID" value="KEP50268.1"/>
    <property type="molecule type" value="Genomic_DNA"/>
</dbReference>